<accession>A0A212IY95</accession>
<gene>
    <name evidence="1" type="ORF">KL86DYS1_10538</name>
</gene>
<reference evidence="1" key="1">
    <citation type="submission" date="2016-04" db="EMBL/GenBank/DDBJ databases">
        <authorList>
            <person name="Evans L.H."/>
            <person name="Alamgir A."/>
            <person name="Owens N."/>
            <person name="Weber N.D."/>
            <person name="Virtaneva K."/>
            <person name="Barbian K."/>
            <person name="Babar A."/>
            <person name="Rosenke K."/>
        </authorList>
    </citation>
    <scope>NUCLEOTIDE SEQUENCE</scope>
    <source>
        <strain evidence="1">86-1</strain>
    </source>
</reference>
<protein>
    <submittedName>
        <fullName evidence="1">Uncharacterized protein</fullName>
    </submittedName>
</protein>
<proteinExistence type="predicted"/>
<name>A0A212IY95_9BACT</name>
<dbReference type="EMBL" id="FLUM01000001">
    <property type="protein sequence ID" value="SBV92172.1"/>
    <property type="molecule type" value="Genomic_DNA"/>
</dbReference>
<dbReference type="AlphaFoldDB" id="A0A212IY95"/>
<evidence type="ECO:0000313" key="1">
    <source>
        <dbReference type="EMBL" id="SBV92172.1"/>
    </source>
</evidence>
<sequence length="44" mass="4940">MLPRLASLFKLDLRADTTAISDIEKIPFNSINATIIAISIYILY</sequence>
<organism evidence="1">
    <name type="scientific">uncultured Dysgonomonas sp</name>
    <dbReference type="NCBI Taxonomy" id="206096"/>
    <lineage>
        <taxon>Bacteria</taxon>
        <taxon>Pseudomonadati</taxon>
        <taxon>Bacteroidota</taxon>
        <taxon>Bacteroidia</taxon>
        <taxon>Bacteroidales</taxon>
        <taxon>Dysgonomonadaceae</taxon>
        <taxon>Dysgonomonas</taxon>
        <taxon>environmental samples</taxon>
    </lineage>
</organism>